<dbReference type="InterPro" id="IPR000073">
    <property type="entry name" value="AB_hydrolase_1"/>
</dbReference>
<evidence type="ECO:0000256" key="3">
    <source>
        <dbReference type="ARBA" id="ARBA00023098"/>
    </source>
</evidence>
<evidence type="ECO:0000313" key="7">
    <source>
        <dbReference type="EMBL" id="CAI5774704.1"/>
    </source>
</evidence>
<dbReference type="GO" id="GO:0016042">
    <property type="term" value="P:lipid catabolic process"/>
    <property type="evidence" value="ECO:0007669"/>
    <property type="project" value="UniProtKB-KW"/>
</dbReference>
<feature type="domain" description="Partial AB-hydrolase lipase" evidence="6">
    <location>
        <begin position="7"/>
        <end position="68"/>
    </location>
</feature>
<reference evidence="7" key="1">
    <citation type="submission" date="2022-12" db="EMBL/GenBank/DDBJ databases">
        <authorList>
            <person name="Alioto T."/>
            <person name="Alioto T."/>
            <person name="Gomez Garrido J."/>
        </authorList>
    </citation>
    <scope>NUCLEOTIDE SEQUENCE</scope>
</reference>
<feature type="region of interest" description="Disordered" evidence="4">
    <location>
        <begin position="339"/>
        <end position="370"/>
    </location>
</feature>
<dbReference type="AlphaFoldDB" id="A0AA35KC98"/>
<evidence type="ECO:0000256" key="4">
    <source>
        <dbReference type="SAM" id="MobiDB-lite"/>
    </source>
</evidence>
<dbReference type="Gene3D" id="3.40.50.1820">
    <property type="entry name" value="alpha/beta hydrolase"/>
    <property type="match status" value="2"/>
</dbReference>
<dbReference type="InterPro" id="IPR006693">
    <property type="entry name" value="AB_hydrolase_lipase"/>
</dbReference>
<dbReference type="EMBL" id="OX395130">
    <property type="protein sequence ID" value="CAI5774704.1"/>
    <property type="molecule type" value="Genomic_DNA"/>
</dbReference>
<organism evidence="7 8">
    <name type="scientific">Podarcis lilfordi</name>
    <name type="common">Lilford's wall lizard</name>
    <dbReference type="NCBI Taxonomy" id="74358"/>
    <lineage>
        <taxon>Eukaryota</taxon>
        <taxon>Metazoa</taxon>
        <taxon>Chordata</taxon>
        <taxon>Craniata</taxon>
        <taxon>Vertebrata</taxon>
        <taxon>Euteleostomi</taxon>
        <taxon>Lepidosauria</taxon>
        <taxon>Squamata</taxon>
        <taxon>Bifurcata</taxon>
        <taxon>Unidentata</taxon>
        <taxon>Episquamata</taxon>
        <taxon>Laterata</taxon>
        <taxon>Lacertibaenia</taxon>
        <taxon>Lacertidae</taxon>
        <taxon>Podarcis</taxon>
    </lineage>
</organism>
<protein>
    <submittedName>
        <fullName evidence="7">Lysosomal acid lipase cholesteryl ester hydrolase</fullName>
    </submittedName>
</protein>
<dbReference type="Proteomes" id="UP001178461">
    <property type="component" value="Chromosome 5"/>
</dbReference>
<comment type="similarity">
    <text evidence="1">Belongs to the AB hydrolase superfamily. Lipase family.</text>
</comment>
<keyword evidence="3" id="KW-0443">Lipid metabolism</keyword>
<gene>
    <name evidence="7" type="ORF">PODLI_1B008048</name>
</gene>
<evidence type="ECO:0000256" key="1">
    <source>
        <dbReference type="ARBA" id="ARBA00010701"/>
    </source>
</evidence>
<dbReference type="Pfam" id="PF00561">
    <property type="entry name" value="Abhydrolase_1"/>
    <property type="match status" value="1"/>
</dbReference>
<sequence>MAHHNQSEIISFRGYPSEEYEVVTDDGYILSINRIPHGKRNQSNKDPKHVVFLQHGMFCSGSNWVANLDNNSLGFVLADAGYDVWLGNSRGTTWSMKHINYTVEQEEFWRFSQDEMAKYDLPAFINFILNKTGQEKLFYIGHSQGTTMAFIAFSIMPQLAQKIKMVFGLAPQVTVKDFSNPALTMFLGLSEHKLKGIFGTKQMFPQSKFVKWMATRVCNRFLIEYLCSFIIHLGTGFNIKNLNMSRSDVYLSHWPAGISVQNLLHWAQGSKSGKFKAFDWGSKEENMAHYNQGKQPEKEFNASCGWLNCFKGCFNLKNIPSTGEAAFADMEAAEEAVAAEGVSSRADRDKVIQSPSDDPRSKTNRNLHHKEDDDCSQLLVNLSNHTISTLQSEIISFRGYPSEEYEVVTDDGYILSINRIPHGKRNQSNKDPKPAVFLQHGLFGSSHNWVSDLDNNSLGFILADAGYDVWLGNSRGNTWSMKHINYTVEQEEFWRFSFDEMAKYDLPASINFILRKTGQEKIFYVGHSQGTTMAFIAFSTMPQLAQKIKMFFGLAPLVNTVYSFSPILAVITHLPESLVKVIFGTTHLSAQSKTSKWFATNLCNRFLLDHVCASVFFLGMGFNVKNLNLTRINVYLSHCPAGTSVQNVLHWSQNRWSKEFKGFDWGSKEENMAHHNQETAPFYDIKQMTIPTAFWNGGNDWAATTKDFALLLPQVSNLVYHKFIPDWAHLDFILGFDAPQRMYKEIVEFMQNYQ</sequence>
<evidence type="ECO:0000256" key="2">
    <source>
        <dbReference type="ARBA" id="ARBA00022963"/>
    </source>
</evidence>
<keyword evidence="8" id="KW-1185">Reference proteome</keyword>
<dbReference type="PANTHER" id="PTHR11005">
    <property type="entry name" value="LYSOSOMAL ACID LIPASE-RELATED"/>
    <property type="match status" value="1"/>
</dbReference>
<name>A0AA35KC98_9SAUR</name>
<keyword evidence="7" id="KW-0378">Hydrolase</keyword>
<evidence type="ECO:0000313" key="8">
    <source>
        <dbReference type="Proteomes" id="UP001178461"/>
    </source>
</evidence>
<keyword evidence="2" id="KW-0442">Lipid degradation</keyword>
<accession>A0AA35KC98</accession>
<dbReference type="Pfam" id="PF04083">
    <property type="entry name" value="Abhydro_lipase"/>
    <property type="match status" value="1"/>
</dbReference>
<feature type="domain" description="AB hydrolase-1" evidence="5">
    <location>
        <begin position="434"/>
        <end position="735"/>
    </location>
</feature>
<evidence type="ECO:0000259" key="6">
    <source>
        <dbReference type="Pfam" id="PF04083"/>
    </source>
</evidence>
<feature type="compositionally biased region" description="Basic and acidic residues" evidence="4">
    <location>
        <begin position="345"/>
        <end position="361"/>
    </location>
</feature>
<dbReference type="InterPro" id="IPR029058">
    <property type="entry name" value="AB_hydrolase_fold"/>
</dbReference>
<dbReference type="FunFam" id="3.40.50.1820:FF:000012">
    <property type="entry name" value="Lipase"/>
    <property type="match status" value="2"/>
</dbReference>
<dbReference type="GO" id="GO:0016787">
    <property type="term" value="F:hydrolase activity"/>
    <property type="evidence" value="ECO:0007669"/>
    <property type="project" value="UniProtKB-KW"/>
</dbReference>
<dbReference type="SUPFAM" id="SSF53474">
    <property type="entry name" value="alpha/beta-Hydrolases"/>
    <property type="match status" value="2"/>
</dbReference>
<proteinExistence type="inferred from homology"/>
<evidence type="ECO:0000259" key="5">
    <source>
        <dbReference type="Pfam" id="PF00561"/>
    </source>
</evidence>